<gene>
    <name evidence="3" type="ORF">IV203_023726</name>
    <name evidence="4" type="ORF">IV203_033537</name>
</gene>
<feature type="compositionally biased region" description="Low complexity" evidence="2">
    <location>
        <begin position="26"/>
        <end position="40"/>
    </location>
</feature>
<reference evidence="4" key="1">
    <citation type="journal article" date="2021" name="Sci. Rep.">
        <title>Diploid genomic architecture of Nitzschia inconspicua, an elite biomass production diatom.</title>
        <authorList>
            <person name="Oliver A."/>
            <person name="Podell S."/>
            <person name="Pinowska A."/>
            <person name="Traller J.C."/>
            <person name="Smith S.R."/>
            <person name="McClure R."/>
            <person name="Beliaev A."/>
            <person name="Bohutskyi P."/>
            <person name="Hill E.A."/>
            <person name="Rabines A."/>
            <person name="Zheng H."/>
            <person name="Allen L.Z."/>
            <person name="Kuo A."/>
            <person name="Grigoriev I.V."/>
            <person name="Allen A.E."/>
            <person name="Hazlebeck D."/>
            <person name="Allen E.E."/>
        </authorList>
    </citation>
    <scope>NUCLEOTIDE SEQUENCE</scope>
    <source>
        <strain evidence="4">Hildebrandi</strain>
    </source>
</reference>
<evidence type="ECO:0000256" key="2">
    <source>
        <dbReference type="SAM" id="MobiDB-lite"/>
    </source>
</evidence>
<dbReference type="EMBL" id="JAGRRH010000002">
    <property type="protein sequence ID" value="KAG7372813.1"/>
    <property type="molecule type" value="Genomic_DNA"/>
</dbReference>
<feature type="compositionally biased region" description="Low complexity" evidence="2">
    <location>
        <begin position="75"/>
        <end position="85"/>
    </location>
</feature>
<name>A0A9K3M319_9STRA</name>
<feature type="region of interest" description="Disordered" evidence="2">
    <location>
        <begin position="189"/>
        <end position="249"/>
    </location>
</feature>
<comment type="caution">
    <text evidence="4">The sequence shown here is derived from an EMBL/GenBank/DDBJ whole genome shotgun (WGS) entry which is preliminary data.</text>
</comment>
<keyword evidence="1" id="KW-0175">Coiled coil</keyword>
<dbReference type="Proteomes" id="UP000693970">
    <property type="component" value="Unassembled WGS sequence"/>
</dbReference>
<organism evidence="4 5">
    <name type="scientific">Nitzschia inconspicua</name>
    <dbReference type="NCBI Taxonomy" id="303405"/>
    <lineage>
        <taxon>Eukaryota</taxon>
        <taxon>Sar</taxon>
        <taxon>Stramenopiles</taxon>
        <taxon>Ochrophyta</taxon>
        <taxon>Bacillariophyta</taxon>
        <taxon>Bacillariophyceae</taxon>
        <taxon>Bacillariophycidae</taxon>
        <taxon>Bacillariales</taxon>
        <taxon>Bacillariaceae</taxon>
        <taxon>Nitzschia</taxon>
    </lineage>
</organism>
<dbReference type="EMBL" id="JAGRRH010000027">
    <property type="protein sequence ID" value="KAG7340183.1"/>
    <property type="molecule type" value="Genomic_DNA"/>
</dbReference>
<accession>A0A9K3M319</accession>
<keyword evidence="5" id="KW-1185">Reference proteome</keyword>
<evidence type="ECO:0000313" key="4">
    <source>
        <dbReference type="EMBL" id="KAG7372813.1"/>
    </source>
</evidence>
<proteinExistence type="predicted"/>
<feature type="region of interest" description="Disordered" evidence="2">
    <location>
        <begin position="26"/>
        <end position="45"/>
    </location>
</feature>
<evidence type="ECO:0000313" key="5">
    <source>
        <dbReference type="Proteomes" id="UP000693970"/>
    </source>
</evidence>
<protein>
    <submittedName>
        <fullName evidence="4">Uncharacterized protein</fullName>
    </submittedName>
</protein>
<evidence type="ECO:0000256" key="1">
    <source>
        <dbReference type="SAM" id="Coils"/>
    </source>
</evidence>
<feature type="coiled-coil region" evidence="1">
    <location>
        <begin position="392"/>
        <end position="468"/>
    </location>
</feature>
<sequence>MMDSSSPSSSGKCNYDDGVVVTNTHTVTTKTTTTPSPAAAEAEDDDACDIRPSIDALRSVLMLDTPARHILAKRLSSQSSSLSPSRQKDSNFLIKQPSSRRIDSNMTTTTTTCINENKQSTPPTTTTTCTSIMQQRLEDEVERRMKLETAYDALVKLQKQQSNQLDLMMNARKNLEDQVANFQQREIQQQQQRVRNHDETTKSQGSTAITSPWKHKLENLLQKSSLLEDTATRGGGGGNSESEDDESTMRNTLLLVQDLRKELESNQAEHNRQSLEWKQQVNTLQSLLAEAKANANTFEKSHQLAQEEIIRIKHELDAANEKVSSINQLVAEKTSLESQVQELSKLNAESEEELEDMSRRLQALNTKIIMAHTERVESESEMQKLATEISVVRQKLKENHVLQQEKNHLEMRLNHSEQQRTTVAEELHHAKSQVIFLSAQLQEQQQQQHNLQSENKTLKQKLQETEIQLATMDVLQKLWKEHEDIVLHNKDEEKILQSSDERAPVEVSNYTIQETKQIQRLRECTAAHQKLRSEYEQLRIDLQTKEQTILEQDKFLEEMMTSTKIYGKNSKLK</sequence>
<feature type="coiled-coil region" evidence="1">
    <location>
        <begin position="521"/>
        <end position="548"/>
    </location>
</feature>
<evidence type="ECO:0000313" key="3">
    <source>
        <dbReference type="EMBL" id="KAG7340183.1"/>
    </source>
</evidence>
<dbReference type="AlphaFoldDB" id="A0A9K3M319"/>
<reference evidence="4" key="2">
    <citation type="submission" date="2021-04" db="EMBL/GenBank/DDBJ databases">
        <authorList>
            <person name="Podell S."/>
        </authorList>
    </citation>
    <scope>NUCLEOTIDE SEQUENCE</scope>
    <source>
        <strain evidence="4">Hildebrandi</strain>
    </source>
</reference>
<feature type="region of interest" description="Disordered" evidence="2">
    <location>
        <begin position="75"/>
        <end position="105"/>
    </location>
</feature>
<feature type="coiled-coil region" evidence="1">
    <location>
        <begin position="249"/>
        <end position="367"/>
    </location>
</feature>